<name>A0ABQ8STU6_PERAM</name>
<comment type="caution">
    <text evidence="1">The sequence shown here is derived from an EMBL/GenBank/DDBJ whole genome shotgun (WGS) entry which is preliminary data.</text>
</comment>
<gene>
    <name evidence="1" type="ORF">ANN_17421</name>
</gene>
<organism evidence="1 2">
    <name type="scientific">Periplaneta americana</name>
    <name type="common">American cockroach</name>
    <name type="synonym">Blatta americana</name>
    <dbReference type="NCBI Taxonomy" id="6978"/>
    <lineage>
        <taxon>Eukaryota</taxon>
        <taxon>Metazoa</taxon>
        <taxon>Ecdysozoa</taxon>
        <taxon>Arthropoda</taxon>
        <taxon>Hexapoda</taxon>
        <taxon>Insecta</taxon>
        <taxon>Pterygota</taxon>
        <taxon>Neoptera</taxon>
        <taxon>Polyneoptera</taxon>
        <taxon>Dictyoptera</taxon>
        <taxon>Blattodea</taxon>
        <taxon>Blattoidea</taxon>
        <taxon>Blattidae</taxon>
        <taxon>Blattinae</taxon>
        <taxon>Periplaneta</taxon>
    </lineage>
</organism>
<keyword evidence="2" id="KW-1185">Reference proteome</keyword>
<accession>A0ABQ8STU6</accession>
<reference evidence="1 2" key="1">
    <citation type="journal article" date="2022" name="Allergy">
        <title>Genome assembly and annotation of Periplaneta americana reveal a comprehensive cockroach allergen profile.</title>
        <authorList>
            <person name="Wang L."/>
            <person name="Xiong Q."/>
            <person name="Saelim N."/>
            <person name="Wang L."/>
            <person name="Nong W."/>
            <person name="Wan A.T."/>
            <person name="Shi M."/>
            <person name="Liu X."/>
            <person name="Cao Q."/>
            <person name="Hui J.H.L."/>
            <person name="Sookrung N."/>
            <person name="Leung T.F."/>
            <person name="Tungtrongchitr A."/>
            <person name="Tsui S.K.W."/>
        </authorList>
    </citation>
    <scope>NUCLEOTIDE SEQUENCE [LARGE SCALE GENOMIC DNA]</scope>
    <source>
        <strain evidence="1">PWHHKU_190912</strain>
    </source>
</reference>
<evidence type="ECO:0000313" key="2">
    <source>
        <dbReference type="Proteomes" id="UP001148838"/>
    </source>
</evidence>
<proteinExistence type="predicted"/>
<dbReference type="Proteomes" id="UP001148838">
    <property type="component" value="Unassembled WGS sequence"/>
</dbReference>
<evidence type="ECO:0000313" key="1">
    <source>
        <dbReference type="EMBL" id="KAJ4437283.1"/>
    </source>
</evidence>
<protein>
    <submittedName>
        <fullName evidence="1">Uncharacterized protein</fullName>
    </submittedName>
</protein>
<sequence length="180" mass="19897">MYSYFKNVDEQNAAGHLDAGCNVAKAQEITAEACDVELRTVQRILLVKETGNSKTGWNLISDTNKATTPGDNGFEGQWYEVERSFYLMEMFSSCTSLSIKAKPSGALKVTIKNINRLALESPDLSPCDFDLNPQLKKSLRGKRFANREDILGYGQTGDLVAHKSRGHTHDQVVATLPVDL</sequence>
<dbReference type="EMBL" id="JAJSOF020000021">
    <property type="protein sequence ID" value="KAJ4437283.1"/>
    <property type="molecule type" value="Genomic_DNA"/>
</dbReference>